<dbReference type="AlphaFoldDB" id="A0AAW2VNF3"/>
<organism evidence="1">
    <name type="scientific">Sesamum radiatum</name>
    <name type="common">Black benniseed</name>
    <dbReference type="NCBI Taxonomy" id="300843"/>
    <lineage>
        <taxon>Eukaryota</taxon>
        <taxon>Viridiplantae</taxon>
        <taxon>Streptophyta</taxon>
        <taxon>Embryophyta</taxon>
        <taxon>Tracheophyta</taxon>
        <taxon>Spermatophyta</taxon>
        <taxon>Magnoliopsida</taxon>
        <taxon>eudicotyledons</taxon>
        <taxon>Gunneridae</taxon>
        <taxon>Pentapetalae</taxon>
        <taxon>asterids</taxon>
        <taxon>lamiids</taxon>
        <taxon>Lamiales</taxon>
        <taxon>Pedaliaceae</taxon>
        <taxon>Sesamum</taxon>
    </lineage>
</organism>
<reference evidence="1" key="2">
    <citation type="journal article" date="2024" name="Plant">
        <title>Genomic evolution and insights into agronomic trait innovations of Sesamum species.</title>
        <authorList>
            <person name="Miao H."/>
            <person name="Wang L."/>
            <person name="Qu L."/>
            <person name="Liu H."/>
            <person name="Sun Y."/>
            <person name="Le M."/>
            <person name="Wang Q."/>
            <person name="Wei S."/>
            <person name="Zheng Y."/>
            <person name="Lin W."/>
            <person name="Duan Y."/>
            <person name="Cao H."/>
            <person name="Xiong S."/>
            <person name="Wang X."/>
            <person name="Wei L."/>
            <person name="Li C."/>
            <person name="Ma Q."/>
            <person name="Ju M."/>
            <person name="Zhao R."/>
            <person name="Li G."/>
            <person name="Mu C."/>
            <person name="Tian Q."/>
            <person name="Mei H."/>
            <person name="Zhang T."/>
            <person name="Gao T."/>
            <person name="Zhang H."/>
        </authorList>
    </citation>
    <scope>NUCLEOTIDE SEQUENCE</scope>
    <source>
        <strain evidence="1">G02</strain>
    </source>
</reference>
<gene>
    <name evidence="1" type="ORF">Sradi_0708800</name>
</gene>
<sequence length="74" mass="7932">MGTEGDGALDEKEHIHGLEISVEDANESENEMQVLCDSVGGTRQTEGDVGLDKLMFDYSSNDVPLDAVSETEGD</sequence>
<evidence type="ECO:0000313" key="1">
    <source>
        <dbReference type="EMBL" id="KAL0430828.1"/>
    </source>
</evidence>
<protein>
    <submittedName>
        <fullName evidence="1">Uncharacterized protein</fullName>
    </submittedName>
</protein>
<proteinExistence type="predicted"/>
<comment type="caution">
    <text evidence="1">The sequence shown here is derived from an EMBL/GenBank/DDBJ whole genome shotgun (WGS) entry which is preliminary data.</text>
</comment>
<name>A0AAW2VNF3_SESRA</name>
<reference evidence="1" key="1">
    <citation type="submission" date="2020-06" db="EMBL/GenBank/DDBJ databases">
        <authorList>
            <person name="Li T."/>
            <person name="Hu X."/>
            <person name="Zhang T."/>
            <person name="Song X."/>
            <person name="Zhang H."/>
            <person name="Dai N."/>
            <person name="Sheng W."/>
            <person name="Hou X."/>
            <person name="Wei L."/>
        </authorList>
    </citation>
    <scope>NUCLEOTIDE SEQUENCE</scope>
    <source>
        <strain evidence="1">G02</strain>
        <tissue evidence="1">Leaf</tissue>
    </source>
</reference>
<dbReference type="EMBL" id="JACGWJ010000003">
    <property type="protein sequence ID" value="KAL0430828.1"/>
    <property type="molecule type" value="Genomic_DNA"/>
</dbReference>
<accession>A0AAW2VNF3</accession>